<dbReference type="Pfam" id="PF00654">
    <property type="entry name" value="Voltage_CLC"/>
    <property type="match status" value="2"/>
</dbReference>
<dbReference type="GO" id="GO:0005886">
    <property type="term" value="C:plasma membrane"/>
    <property type="evidence" value="ECO:0007669"/>
    <property type="project" value="TreeGrafter"/>
</dbReference>
<keyword evidence="6 8" id="KW-0472">Membrane</keyword>
<dbReference type="InterPro" id="IPR001807">
    <property type="entry name" value="ClC"/>
</dbReference>
<evidence type="ECO:0000256" key="1">
    <source>
        <dbReference type="ARBA" id="ARBA00004141"/>
    </source>
</evidence>
<dbReference type="PANTHER" id="PTHR45720:SF6">
    <property type="entry name" value="CHLORIDE CHANNEL PROTEIN 2"/>
    <property type="match status" value="1"/>
</dbReference>
<keyword evidence="2 8" id="KW-0812">Transmembrane</keyword>
<dbReference type="Gene3D" id="1.10.3080.10">
    <property type="entry name" value="Clc chloride channel"/>
    <property type="match status" value="2"/>
</dbReference>
<dbReference type="PANTHER" id="PTHR45720">
    <property type="entry name" value="CHLORIDE CHANNEL PROTEIN 2"/>
    <property type="match status" value="1"/>
</dbReference>
<dbReference type="GO" id="GO:0005247">
    <property type="term" value="F:voltage-gated chloride channel activity"/>
    <property type="evidence" value="ECO:0007669"/>
    <property type="project" value="TreeGrafter"/>
</dbReference>
<dbReference type="CDD" id="cd03683">
    <property type="entry name" value="ClC_1_like"/>
    <property type="match status" value="1"/>
</dbReference>
<proteinExistence type="predicted"/>
<feature type="transmembrane region" description="Helical" evidence="8">
    <location>
        <begin position="541"/>
        <end position="563"/>
    </location>
</feature>
<dbReference type="FunFam" id="1.10.3080.10:FF:000002">
    <property type="entry name" value="Chloride channel 2c"/>
    <property type="match status" value="1"/>
</dbReference>
<feature type="transmembrane region" description="Helical" evidence="8">
    <location>
        <begin position="583"/>
        <end position="610"/>
    </location>
</feature>
<dbReference type="PRINTS" id="PR00762">
    <property type="entry name" value="CLCHANNEL"/>
</dbReference>
<protein>
    <submittedName>
        <fullName evidence="9">Chloride channel protein 2</fullName>
    </submittedName>
</protein>
<comment type="caution">
    <text evidence="9">The sequence shown here is derived from an EMBL/GenBank/DDBJ whole genome shotgun (WGS) entry which is preliminary data.</text>
</comment>
<reference evidence="9 10" key="1">
    <citation type="submission" date="2019-01" db="EMBL/GenBank/DDBJ databases">
        <title>Draft Genome and Complete Hox-Cluster Characterization of the Sterlet Sturgeon (Acipenser ruthenus).</title>
        <authorList>
            <person name="Wei Q."/>
        </authorList>
    </citation>
    <scope>NUCLEOTIDE SEQUENCE [LARGE SCALE GENOMIC DNA]</scope>
    <source>
        <strain evidence="9">WHYD16114868_AA</strain>
        <tissue evidence="9">Blood</tissue>
    </source>
</reference>
<keyword evidence="10" id="KW-1185">Reference proteome</keyword>
<organism evidence="9 10">
    <name type="scientific">Acipenser ruthenus</name>
    <name type="common">Sterlet sturgeon</name>
    <dbReference type="NCBI Taxonomy" id="7906"/>
    <lineage>
        <taxon>Eukaryota</taxon>
        <taxon>Metazoa</taxon>
        <taxon>Chordata</taxon>
        <taxon>Craniata</taxon>
        <taxon>Vertebrata</taxon>
        <taxon>Euteleostomi</taxon>
        <taxon>Actinopterygii</taxon>
        <taxon>Chondrostei</taxon>
        <taxon>Acipenseriformes</taxon>
        <taxon>Acipenseridae</taxon>
        <taxon>Acipenser</taxon>
    </lineage>
</organism>
<feature type="transmembrane region" description="Helical" evidence="8">
    <location>
        <begin position="617"/>
        <end position="634"/>
    </location>
</feature>
<dbReference type="InterPro" id="IPR050970">
    <property type="entry name" value="Cl_channel_volt-gated"/>
</dbReference>
<feature type="transmembrane region" description="Helical" evidence="8">
    <location>
        <begin position="233"/>
        <end position="255"/>
    </location>
</feature>
<dbReference type="InterPro" id="IPR014743">
    <property type="entry name" value="Cl-channel_core"/>
</dbReference>
<feature type="transmembrane region" description="Helical" evidence="8">
    <location>
        <begin position="116"/>
        <end position="139"/>
    </location>
</feature>
<feature type="transmembrane region" description="Helical" evidence="8">
    <location>
        <begin position="453"/>
        <end position="472"/>
    </location>
</feature>
<dbReference type="SUPFAM" id="SSF81340">
    <property type="entry name" value="Clc chloride channel"/>
    <property type="match status" value="2"/>
</dbReference>
<evidence type="ECO:0000313" key="10">
    <source>
        <dbReference type="Proteomes" id="UP000289886"/>
    </source>
</evidence>
<dbReference type="EMBL" id="SCEB01214504">
    <property type="protein sequence ID" value="RXM34973.1"/>
    <property type="molecule type" value="Genomic_DNA"/>
</dbReference>
<feature type="transmembrane region" description="Helical" evidence="8">
    <location>
        <begin position="285"/>
        <end position="308"/>
    </location>
</feature>
<name>A0A444UII1_ACIRT</name>
<keyword evidence="5" id="KW-0129">CBS domain</keyword>
<evidence type="ECO:0000256" key="6">
    <source>
        <dbReference type="ARBA" id="ARBA00023136"/>
    </source>
</evidence>
<evidence type="ECO:0000313" key="9">
    <source>
        <dbReference type="EMBL" id="RXM34973.1"/>
    </source>
</evidence>
<feature type="transmembrane region" description="Helical" evidence="8">
    <location>
        <begin position="517"/>
        <end position="534"/>
    </location>
</feature>
<comment type="subcellular location">
    <subcellularLocation>
        <location evidence="1">Membrane</location>
        <topology evidence="1">Multi-pass membrane protein</topology>
    </subcellularLocation>
</comment>
<evidence type="ECO:0000256" key="4">
    <source>
        <dbReference type="ARBA" id="ARBA00022989"/>
    </source>
</evidence>
<dbReference type="AlphaFoldDB" id="A0A444UII1"/>
<gene>
    <name evidence="9" type="ORF">EOD39_13523</name>
</gene>
<sequence>MTMLCSSEPLCPVFSRYTTRLRAGDKEQKRCRKTSLSSEGPPYSGRGLSLSDPQHPFTMWFLELTVFFFPVLNPIDPAPPCWCALAMLFQLLIAARHTVCTVKCQKFLISRVGEDWIFLILLGLLMALVSWAMDYAIAVCLQAQKWMYGGLDSNVFLQYLAWVTFPVVLITFSAGFTQILAPQAVGSGIPEMKTILRGVVLKEYLTFKTFVAKVIGLTCALGSGMPLGKEGPFVHIASLCAALLSKFMSLFGGIYEAGRRMDRQAVFADELSRVFQNESRNIEMLAAACAVGVGCCFAAPIGGVLFSIEVTSTFFAVRNYWRGFFAATFSAFIFRVLAVWNKDEETITALFKTRFRLDFPFDLQELPAFAVIGIASGFGGALFVYLNRKIVQIIITANCTSIISPRCPLTCDPSICRIASGFGGALFVYLNRKIVQFMRKQKTINKFLMKKRLLFPALVTLLITTLTFPPGFGQFMAGQLTQKETLVTLFDNRTWAKQGISEEFVHLTTSGAWKHPHANVFVTLVVFILMKFWMSALATTIPVPCGAFMPVFVIGAAFGRLVGESMAAWFPDGIHADGNVYRIVPGGYAVVGAAALAGAVTHTVSTAVIVFELTGQISHILPVMIAVIMANAVAQSLQPSLYDSIIRIKKLPYLPELGWGHHE</sequence>
<evidence type="ECO:0000256" key="2">
    <source>
        <dbReference type="ARBA" id="ARBA00022692"/>
    </source>
</evidence>
<feature type="transmembrane region" description="Helical" evidence="8">
    <location>
        <begin position="159"/>
        <end position="185"/>
    </location>
</feature>
<evidence type="ECO:0000256" key="5">
    <source>
        <dbReference type="ARBA" id="ARBA00023122"/>
    </source>
</evidence>
<keyword evidence="3" id="KW-0677">Repeat</keyword>
<accession>A0A444UII1</accession>
<feature type="region of interest" description="Disordered" evidence="7">
    <location>
        <begin position="25"/>
        <end position="46"/>
    </location>
</feature>
<evidence type="ECO:0000256" key="3">
    <source>
        <dbReference type="ARBA" id="ARBA00022737"/>
    </source>
</evidence>
<evidence type="ECO:0000256" key="8">
    <source>
        <dbReference type="SAM" id="Phobius"/>
    </source>
</evidence>
<dbReference type="FunFam" id="1.10.3080.10:FF:000033">
    <property type="entry name" value="Chloride channel, voltage-sensitive 1"/>
    <property type="match status" value="1"/>
</dbReference>
<evidence type="ECO:0000256" key="7">
    <source>
        <dbReference type="SAM" id="MobiDB-lite"/>
    </source>
</evidence>
<keyword evidence="4 8" id="KW-1133">Transmembrane helix</keyword>
<feature type="transmembrane region" description="Helical" evidence="8">
    <location>
        <begin position="361"/>
        <end position="386"/>
    </location>
</feature>
<dbReference type="Proteomes" id="UP000289886">
    <property type="component" value="Unassembled WGS sequence"/>
</dbReference>